<keyword evidence="2" id="KW-0805">Transcription regulation</keyword>
<evidence type="ECO:0000259" key="7">
    <source>
        <dbReference type="PROSITE" id="PS51369"/>
    </source>
</evidence>
<feature type="domain" description="TCP" evidence="7">
    <location>
        <begin position="105"/>
        <end position="159"/>
    </location>
</feature>
<evidence type="ECO:0000256" key="2">
    <source>
        <dbReference type="ARBA" id="ARBA00023015"/>
    </source>
</evidence>
<dbReference type="InterPro" id="IPR017887">
    <property type="entry name" value="TF_TCP_subgr"/>
</dbReference>
<evidence type="ECO:0000256" key="6">
    <source>
        <dbReference type="SAM" id="MobiDB-lite"/>
    </source>
</evidence>
<dbReference type="InterPro" id="IPR005333">
    <property type="entry name" value="Transcription_factor_TCP"/>
</dbReference>
<dbReference type="GeneID" id="116205856"/>
<evidence type="ECO:0000313" key="10">
    <source>
        <dbReference type="Proteomes" id="UP000515151"/>
    </source>
</evidence>
<keyword evidence="5" id="KW-0539">Nucleus</keyword>
<organism evidence="8 9">
    <name type="scientific">Punica granatum</name>
    <name type="common">Pomegranate</name>
    <dbReference type="NCBI Taxonomy" id="22663"/>
    <lineage>
        <taxon>Eukaryota</taxon>
        <taxon>Viridiplantae</taxon>
        <taxon>Streptophyta</taxon>
        <taxon>Embryophyta</taxon>
        <taxon>Tracheophyta</taxon>
        <taxon>Spermatophyta</taxon>
        <taxon>Magnoliopsida</taxon>
        <taxon>eudicotyledons</taxon>
        <taxon>Gunneridae</taxon>
        <taxon>Pentapetalae</taxon>
        <taxon>rosids</taxon>
        <taxon>malvids</taxon>
        <taxon>Myrtales</taxon>
        <taxon>Lythraceae</taxon>
        <taxon>Punica</taxon>
    </lineage>
</organism>
<protein>
    <submittedName>
        <fullName evidence="11">Transcription factor TCP19-like</fullName>
    </submittedName>
</protein>
<keyword evidence="4" id="KW-0804">Transcription</keyword>
<feature type="region of interest" description="Disordered" evidence="6">
    <location>
        <begin position="176"/>
        <end position="218"/>
    </location>
</feature>
<evidence type="ECO:0000256" key="1">
    <source>
        <dbReference type="ARBA" id="ARBA00004123"/>
    </source>
</evidence>
<evidence type="ECO:0000313" key="11">
    <source>
        <dbReference type="RefSeq" id="XP_031394404.1"/>
    </source>
</evidence>
<accession>A0A218XT25</accession>
<reference evidence="11" key="4">
    <citation type="submission" date="2025-04" db="UniProtKB">
        <authorList>
            <consortium name="RefSeq"/>
        </authorList>
    </citation>
    <scope>IDENTIFICATION</scope>
    <source>
        <tissue evidence="11">Leaf</tissue>
    </source>
</reference>
<dbReference type="PROSITE" id="PS51369">
    <property type="entry name" value="TCP"/>
    <property type="match status" value="1"/>
</dbReference>
<dbReference type="AlphaFoldDB" id="A0A218XT25"/>
<gene>
    <name evidence="11" type="primary">LOC116205856</name>
    <name evidence="8" type="ORF">CDL15_Pgr016465</name>
</gene>
<reference evidence="8" key="2">
    <citation type="submission" date="2017-06" db="EMBL/GenBank/DDBJ databases">
        <title>The pomegranate genome and the genomics of punicalagin biosynthesis.</title>
        <authorList>
            <person name="Xu C."/>
        </authorList>
    </citation>
    <scope>NUCLEOTIDE SEQUENCE [LARGE SCALE GENOMIC DNA]</scope>
    <source>
        <tissue evidence="8">Fresh leaf</tissue>
    </source>
</reference>
<sequence>MEDHDDDGAAASDLSTSVGDPDGDYDPSRHALPEHSATVEHPIPFQAIPLKHEPVDSDPASEPDSKPQHGPLAMVSVAMQMQMQMQPLPVVPVATTPVTTRRSSTKDRHTKVEGRGRRIRIPATCAARIFQLTRELGHKSDGETVRWLLEHAEQAIIEATGTGTVPAIAVSVGGTLKIPTTPPGGDPNAPNHPSAADSSKKRKRPSASEFCEVTSSSNPTVPIAAAPQGLVPVWAVGNGGMVVPANAFWMIPQAAAGATPGGPPAAQQIWAISPTMAPIFNVAAAARPISSYVEAAANRTVTQQQASDARGSVSNSAASTSLVGAKVAKKSTMAPSVSSSSGGGSNSNNNTAKSSRGKAQMLRDFSLEIYDKQELQLMGGGARREQ</sequence>
<dbReference type="EMBL" id="MTKT01000807">
    <property type="protein sequence ID" value="OWM87769.1"/>
    <property type="molecule type" value="Genomic_DNA"/>
</dbReference>
<feature type="region of interest" description="Disordered" evidence="6">
    <location>
        <begin position="1"/>
        <end position="70"/>
    </location>
</feature>
<proteinExistence type="predicted"/>
<evidence type="ECO:0000313" key="9">
    <source>
        <dbReference type="Proteomes" id="UP000197138"/>
    </source>
</evidence>
<dbReference type="Proteomes" id="UP000197138">
    <property type="component" value="Unassembled WGS sequence"/>
</dbReference>
<dbReference type="OrthoDB" id="1928965at2759"/>
<dbReference type="PANTHER" id="PTHR31072:SF15">
    <property type="entry name" value="TRANSCRIPTION FACTOR TCP19-LIKE"/>
    <property type="match status" value="1"/>
</dbReference>
<evidence type="ECO:0000256" key="5">
    <source>
        <dbReference type="ARBA" id="ARBA00023242"/>
    </source>
</evidence>
<dbReference type="GO" id="GO:0005634">
    <property type="term" value="C:nucleus"/>
    <property type="evidence" value="ECO:0007669"/>
    <property type="project" value="UniProtKB-SubCell"/>
</dbReference>
<dbReference type="PANTHER" id="PTHR31072">
    <property type="entry name" value="TRANSCRIPTION FACTOR TCP4-RELATED"/>
    <property type="match status" value="1"/>
</dbReference>
<keyword evidence="10" id="KW-1185">Reference proteome</keyword>
<keyword evidence="3" id="KW-0238">DNA-binding</keyword>
<reference evidence="10" key="3">
    <citation type="journal article" date="2020" name="Plant Biotechnol. J.">
        <title>The pomegranate (Punica granatum L.) draft genome dissects genetic divergence between soft- and hard-seeded cultivars.</title>
        <authorList>
            <person name="Luo X."/>
            <person name="Li H."/>
            <person name="Wu Z."/>
            <person name="Yao W."/>
            <person name="Zhao P."/>
            <person name="Cao D."/>
            <person name="Yu H."/>
            <person name="Li K."/>
            <person name="Poudel K."/>
            <person name="Zhao D."/>
            <person name="Zhang F."/>
            <person name="Xia X."/>
            <person name="Chen L."/>
            <person name="Wang Q."/>
            <person name="Jing D."/>
            <person name="Cao S."/>
        </authorList>
    </citation>
    <scope>NUCLEOTIDE SEQUENCE [LARGE SCALE GENOMIC DNA]</scope>
</reference>
<dbReference type="RefSeq" id="XP_031394404.1">
    <property type="nucleotide sequence ID" value="XM_031538544.1"/>
</dbReference>
<reference evidence="9" key="1">
    <citation type="journal article" date="2017" name="Plant J.">
        <title>The pomegranate (Punica granatum L.) genome and the genomics of punicalagin biosynthesis.</title>
        <authorList>
            <person name="Qin G."/>
            <person name="Xu C."/>
            <person name="Ming R."/>
            <person name="Tang H."/>
            <person name="Guyot R."/>
            <person name="Kramer E.M."/>
            <person name="Hu Y."/>
            <person name="Yi X."/>
            <person name="Qi Y."/>
            <person name="Xu X."/>
            <person name="Gao Z."/>
            <person name="Pan H."/>
            <person name="Jian J."/>
            <person name="Tian Y."/>
            <person name="Yue Z."/>
            <person name="Xu Y."/>
        </authorList>
    </citation>
    <scope>NUCLEOTIDE SEQUENCE [LARGE SCALE GENOMIC DNA]</scope>
    <source>
        <strain evidence="9">cv. Dabenzi</strain>
    </source>
</reference>
<evidence type="ECO:0000256" key="3">
    <source>
        <dbReference type="ARBA" id="ARBA00023125"/>
    </source>
</evidence>
<dbReference type="GO" id="GO:0003700">
    <property type="term" value="F:DNA-binding transcription factor activity"/>
    <property type="evidence" value="ECO:0007669"/>
    <property type="project" value="InterPro"/>
</dbReference>
<evidence type="ECO:0000256" key="4">
    <source>
        <dbReference type="ARBA" id="ARBA00023163"/>
    </source>
</evidence>
<feature type="region of interest" description="Disordered" evidence="6">
    <location>
        <begin position="333"/>
        <end position="358"/>
    </location>
</feature>
<name>A0A218XT25_PUNGR</name>
<comment type="subcellular location">
    <subcellularLocation>
        <location evidence="1">Nucleus</location>
    </subcellularLocation>
</comment>
<dbReference type="Pfam" id="PF03634">
    <property type="entry name" value="TCP"/>
    <property type="match status" value="1"/>
</dbReference>
<dbReference type="GO" id="GO:0043565">
    <property type="term" value="F:sequence-specific DNA binding"/>
    <property type="evidence" value="ECO:0007669"/>
    <property type="project" value="TreeGrafter"/>
</dbReference>
<evidence type="ECO:0000313" key="8">
    <source>
        <dbReference type="EMBL" id="OWM87769.1"/>
    </source>
</evidence>
<dbReference type="Proteomes" id="UP000515151">
    <property type="component" value="Chromosome 4"/>
</dbReference>